<reference evidence="7 8" key="1">
    <citation type="journal article" date="2018" name="Nat. Ecol. Evol.">
        <title>Pezizomycetes genomes reveal the molecular basis of ectomycorrhizal truffle lifestyle.</title>
        <authorList>
            <person name="Murat C."/>
            <person name="Payen T."/>
            <person name="Noel B."/>
            <person name="Kuo A."/>
            <person name="Morin E."/>
            <person name="Chen J."/>
            <person name="Kohler A."/>
            <person name="Krizsan K."/>
            <person name="Balestrini R."/>
            <person name="Da Silva C."/>
            <person name="Montanini B."/>
            <person name="Hainaut M."/>
            <person name="Levati E."/>
            <person name="Barry K.W."/>
            <person name="Belfiori B."/>
            <person name="Cichocki N."/>
            <person name="Clum A."/>
            <person name="Dockter R.B."/>
            <person name="Fauchery L."/>
            <person name="Guy J."/>
            <person name="Iotti M."/>
            <person name="Le Tacon F."/>
            <person name="Lindquist E.A."/>
            <person name="Lipzen A."/>
            <person name="Malagnac F."/>
            <person name="Mello A."/>
            <person name="Molinier V."/>
            <person name="Miyauchi S."/>
            <person name="Poulain J."/>
            <person name="Riccioni C."/>
            <person name="Rubini A."/>
            <person name="Sitrit Y."/>
            <person name="Splivallo R."/>
            <person name="Traeger S."/>
            <person name="Wang M."/>
            <person name="Zifcakova L."/>
            <person name="Wipf D."/>
            <person name="Zambonelli A."/>
            <person name="Paolocci F."/>
            <person name="Nowrousian M."/>
            <person name="Ottonello S."/>
            <person name="Baldrian P."/>
            <person name="Spatafora J.W."/>
            <person name="Henrissat B."/>
            <person name="Nagy L.G."/>
            <person name="Aury J.M."/>
            <person name="Wincker P."/>
            <person name="Grigoriev I.V."/>
            <person name="Bonfante P."/>
            <person name="Martin F.M."/>
        </authorList>
    </citation>
    <scope>NUCLEOTIDE SEQUENCE [LARGE SCALE GENOMIC DNA]</scope>
    <source>
        <strain evidence="7 8">ATCC MYA-4762</strain>
    </source>
</reference>
<dbReference type="EMBL" id="ML121577">
    <property type="protein sequence ID" value="RPB20091.1"/>
    <property type="molecule type" value="Genomic_DNA"/>
</dbReference>
<dbReference type="AlphaFoldDB" id="A0A3N4LHE6"/>
<evidence type="ECO:0000256" key="1">
    <source>
        <dbReference type="ARBA" id="ARBA00004651"/>
    </source>
</evidence>
<keyword evidence="3 6" id="KW-0812">Transmembrane</keyword>
<feature type="transmembrane region" description="Helical" evidence="6">
    <location>
        <begin position="12"/>
        <end position="38"/>
    </location>
</feature>
<feature type="transmembrane region" description="Helical" evidence="6">
    <location>
        <begin position="353"/>
        <end position="378"/>
    </location>
</feature>
<feature type="transmembrane region" description="Helical" evidence="6">
    <location>
        <begin position="58"/>
        <end position="80"/>
    </location>
</feature>
<protein>
    <recommendedName>
        <fullName evidence="9">MFS general substrate transporter</fullName>
    </recommendedName>
</protein>
<feature type="transmembrane region" description="Helical" evidence="6">
    <location>
        <begin position="172"/>
        <end position="190"/>
    </location>
</feature>
<gene>
    <name evidence="7" type="ORF">L211DRAFT_895096</name>
</gene>
<dbReference type="SUPFAM" id="SSF103473">
    <property type="entry name" value="MFS general substrate transporter"/>
    <property type="match status" value="1"/>
</dbReference>
<name>A0A3N4LHE6_9PEZI</name>
<feature type="transmembrane region" description="Helical" evidence="6">
    <location>
        <begin position="458"/>
        <end position="480"/>
    </location>
</feature>
<dbReference type="PANTHER" id="PTHR23513">
    <property type="entry name" value="INTEGRAL MEMBRANE EFFLUX PROTEIN-RELATED"/>
    <property type="match status" value="1"/>
</dbReference>
<evidence type="ECO:0000256" key="4">
    <source>
        <dbReference type="ARBA" id="ARBA00022989"/>
    </source>
</evidence>
<feature type="transmembrane region" description="Helical" evidence="6">
    <location>
        <begin position="131"/>
        <end position="151"/>
    </location>
</feature>
<organism evidence="7 8">
    <name type="scientific">Terfezia boudieri ATCC MYA-4762</name>
    <dbReference type="NCBI Taxonomy" id="1051890"/>
    <lineage>
        <taxon>Eukaryota</taxon>
        <taxon>Fungi</taxon>
        <taxon>Dikarya</taxon>
        <taxon>Ascomycota</taxon>
        <taxon>Pezizomycotina</taxon>
        <taxon>Pezizomycetes</taxon>
        <taxon>Pezizales</taxon>
        <taxon>Pezizaceae</taxon>
        <taxon>Terfezia</taxon>
    </lineage>
</organism>
<dbReference type="GO" id="GO:0005886">
    <property type="term" value="C:plasma membrane"/>
    <property type="evidence" value="ECO:0007669"/>
    <property type="project" value="UniProtKB-SubCell"/>
</dbReference>
<keyword evidence="8" id="KW-1185">Reference proteome</keyword>
<dbReference type="OrthoDB" id="5359131at2759"/>
<evidence type="ECO:0000313" key="8">
    <source>
        <dbReference type="Proteomes" id="UP000267821"/>
    </source>
</evidence>
<feature type="non-terminal residue" evidence="7">
    <location>
        <position position="1"/>
    </location>
</feature>
<keyword evidence="5 6" id="KW-0472">Membrane</keyword>
<feature type="transmembrane region" description="Helical" evidence="6">
    <location>
        <begin position="89"/>
        <end position="111"/>
    </location>
</feature>
<evidence type="ECO:0000256" key="5">
    <source>
        <dbReference type="ARBA" id="ARBA00023136"/>
    </source>
</evidence>
<feature type="transmembrane region" description="Helical" evidence="6">
    <location>
        <begin position="293"/>
        <end position="316"/>
    </location>
</feature>
<evidence type="ECO:0008006" key="9">
    <source>
        <dbReference type="Google" id="ProtNLM"/>
    </source>
</evidence>
<evidence type="ECO:0000256" key="3">
    <source>
        <dbReference type="ARBA" id="ARBA00022692"/>
    </source>
</evidence>
<dbReference type="InParanoid" id="A0A3N4LHE6"/>
<dbReference type="PANTHER" id="PTHR23513:SF6">
    <property type="entry name" value="MAJOR FACILITATOR SUPERFAMILY ASSOCIATED DOMAIN-CONTAINING PROTEIN"/>
    <property type="match status" value="1"/>
</dbReference>
<feature type="transmembrane region" description="Helical" evidence="6">
    <location>
        <begin position="196"/>
        <end position="219"/>
    </location>
</feature>
<evidence type="ECO:0000313" key="7">
    <source>
        <dbReference type="EMBL" id="RPB20091.1"/>
    </source>
</evidence>
<evidence type="ECO:0000256" key="6">
    <source>
        <dbReference type="SAM" id="Phobius"/>
    </source>
</evidence>
<evidence type="ECO:0000256" key="2">
    <source>
        <dbReference type="ARBA" id="ARBA00022475"/>
    </source>
</evidence>
<feature type="transmembrane region" description="Helical" evidence="6">
    <location>
        <begin position="399"/>
        <end position="421"/>
    </location>
</feature>
<feature type="transmembrane region" description="Helical" evidence="6">
    <location>
        <begin position="240"/>
        <end position="261"/>
    </location>
</feature>
<proteinExistence type="predicted"/>
<keyword evidence="2" id="KW-1003">Cell membrane</keyword>
<accession>A0A3N4LHE6</accession>
<feature type="transmembrane region" description="Helical" evidence="6">
    <location>
        <begin position="323"/>
        <end position="341"/>
    </location>
</feature>
<keyword evidence="4 6" id="KW-1133">Transmembrane helix</keyword>
<sequence>IKSFRDHEQRNIASYIAGLMLYKLSFEIWTGSLTTIALTRFHRSGEDNIDENTPVGMLGALQSLNLVFQCLGTVVAAWGLRLGWGSRSILIWTVLAGVLISGGLLGLDIGTGGRWKGYEVYGKEVYGNWDARILFLVFALAGVVAGVVELVRKVMPRKAVERMGNKLRRMDAMVHIFYELAGTAGAFLSADLDLRLGSNFAVVAVPGGWLLASVVLLGMRLMRDVEELADEKNADSSGTVPFFTTLQLGVRLIFSTPQYAWLPLGYSLSLYAHRYLENGLAPAIAKYVYNEPAYYQIIVGGSNLGELIGALAVFLLTETIQSPLLWVRLDATVLAIIWVVVKWRPPVFPVVWAWKLAAVFLPISLGWAAGDVSLVAHIQATLSAHEPERDFHSDPEYRTITSLGAVMAVLYSTYIALFALLNPLLGIYIDRVVNSNINPGVGDGRKGIWEALVNVGGIQFTIIAVLVGGSTFAPLMGEYWPWRRHGRKMYV</sequence>
<dbReference type="Proteomes" id="UP000267821">
    <property type="component" value="Unassembled WGS sequence"/>
</dbReference>
<dbReference type="InterPro" id="IPR036259">
    <property type="entry name" value="MFS_trans_sf"/>
</dbReference>
<comment type="subcellular location">
    <subcellularLocation>
        <location evidence="1">Cell membrane</location>
        <topology evidence="1">Multi-pass membrane protein</topology>
    </subcellularLocation>
</comment>